<evidence type="ECO:0000256" key="4">
    <source>
        <dbReference type="ARBA" id="ARBA00022801"/>
    </source>
</evidence>
<evidence type="ECO:0000259" key="8">
    <source>
        <dbReference type="SMART" id="SM00014"/>
    </source>
</evidence>
<keyword evidence="5 7" id="KW-1133">Transmembrane helix</keyword>
<feature type="transmembrane region" description="Helical" evidence="7">
    <location>
        <begin position="64"/>
        <end position="85"/>
    </location>
</feature>
<feature type="domain" description="Phosphatidic acid phosphatase type 2/haloperoxidase" evidence="8">
    <location>
        <begin position="64"/>
        <end position="176"/>
    </location>
</feature>
<evidence type="ECO:0000256" key="3">
    <source>
        <dbReference type="ARBA" id="ARBA00022692"/>
    </source>
</evidence>
<dbReference type="AlphaFoldDB" id="A0AAN1XS00"/>
<sequence length="194" mass="19956">MLVVGALVSTRPPGALDQAAVALRGHGVPLALFFTSLGRWYVLLPIGVLAVGLAMTLRANVMPVLVVIAAQVISQALNALVKLGFHRVRPNGFLGPHEPDLSFPSGHAVTAIVFFVGLAILAWHAPFPRAVDALLAIALSACAAGIAWSRLALGAHYATDVLGGLLLGTATLCAAFAVIVRYAAPAASLTTAVR</sequence>
<dbReference type="Proteomes" id="UP001317532">
    <property type="component" value="Chromosome"/>
</dbReference>
<feature type="transmembrane region" description="Helical" evidence="7">
    <location>
        <begin position="38"/>
        <end position="57"/>
    </location>
</feature>
<feature type="transmembrane region" description="Helical" evidence="7">
    <location>
        <begin position="161"/>
        <end position="184"/>
    </location>
</feature>
<accession>A0AAN1XS00</accession>
<keyword evidence="10" id="KW-1185">Reference proteome</keyword>
<reference evidence="9 10" key="1">
    <citation type="journal article" date="2022" name="ISME Commun">
        <title>Vulcanimicrobium alpinus gen. nov. sp. nov., the first cultivated representative of the candidate phylum 'Eremiobacterota', is a metabolically versatile aerobic anoxygenic phototroph.</title>
        <authorList>
            <person name="Yabe S."/>
            <person name="Muto K."/>
            <person name="Abe K."/>
            <person name="Yokota A."/>
            <person name="Staudigel H."/>
            <person name="Tebo B.M."/>
        </authorList>
    </citation>
    <scope>NUCLEOTIDE SEQUENCE [LARGE SCALE GENOMIC DNA]</scope>
    <source>
        <strain evidence="9 10">WC8-2</strain>
    </source>
</reference>
<dbReference type="Gene3D" id="1.20.144.10">
    <property type="entry name" value="Phosphatidic acid phosphatase type 2/haloperoxidase"/>
    <property type="match status" value="1"/>
</dbReference>
<evidence type="ECO:0000256" key="1">
    <source>
        <dbReference type="ARBA" id="ARBA00004651"/>
    </source>
</evidence>
<evidence type="ECO:0000256" key="5">
    <source>
        <dbReference type="ARBA" id="ARBA00022989"/>
    </source>
</evidence>
<dbReference type="Pfam" id="PF01569">
    <property type="entry name" value="PAP2"/>
    <property type="match status" value="1"/>
</dbReference>
<evidence type="ECO:0000313" key="9">
    <source>
        <dbReference type="EMBL" id="BDE04816.1"/>
    </source>
</evidence>
<dbReference type="PANTHER" id="PTHR14969:SF62">
    <property type="entry name" value="DECAPRENYLPHOSPHORYL-5-PHOSPHORIBOSE PHOSPHATASE RV3807C-RELATED"/>
    <property type="match status" value="1"/>
</dbReference>
<proteinExistence type="predicted"/>
<gene>
    <name evidence="9" type="ORF">WPS_00920</name>
</gene>
<name>A0AAN1XS00_UNVUL</name>
<keyword evidence="2" id="KW-1003">Cell membrane</keyword>
<dbReference type="GO" id="GO:0016787">
    <property type="term" value="F:hydrolase activity"/>
    <property type="evidence" value="ECO:0007669"/>
    <property type="project" value="UniProtKB-KW"/>
</dbReference>
<evidence type="ECO:0000256" key="2">
    <source>
        <dbReference type="ARBA" id="ARBA00022475"/>
    </source>
</evidence>
<protein>
    <recommendedName>
        <fullName evidence="8">Phosphatidic acid phosphatase type 2/haloperoxidase domain-containing protein</fullName>
    </recommendedName>
</protein>
<organism evidence="9 10">
    <name type="scientific">Vulcanimicrobium alpinum</name>
    <dbReference type="NCBI Taxonomy" id="3016050"/>
    <lineage>
        <taxon>Bacteria</taxon>
        <taxon>Bacillati</taxon>
        <taxon>Vulcanimicrobiota</taxon>
        <taxon>Vulcanimicrobiia</taxon>
        <taxon>Vulcanimicrobiales</taxon>
        <taxon>Vulcanimicrobiaceae</taxon>
        <taxon>Vulcanimicrobium</taxon>
    </lineage>
</organism>
<comment type="subcellular location">
    <subcellularLocation>
        <location evidence="1">Cell membrane</location>
        <topology evidence="1">Multi-pass membrane protein</topology>
    </subcellularLocation>
</comment>
<feature type="transmembrane region" description="Helical" evidence="7">
    <location>
        <begin position="105"/>
        <end position="123"/>
    </location>
</feature>
<keyword evidence="3 7" id="KW-0812">Transmembrane</keyword>
<keyword evidence="6 7" id="KW-0472">Membrane</keyword>
<dbReference type="KEGG" id="vab:WPS_00920"/>
<dbReference type="SMART" id="SM00014">
    <property type="entry name" value="acidPPc"/>
    <property type="match status" value="1"/>
</dbReference>
<dbReference type="PANTHER" id="PTHR14969">
    <property type="entry name" value="SPHINGOSINE-1-PHOSPHATE PHOSPHOHYDROLASE"/>
    <property type="match status" value="1"/>
</dbReference>
<feature type="transmembrane region" description="Helical" evidence="7">
    <location>
        <begin position="130"/>
        <end position="149"/>
    </location>
</feature>
<evidence type="ECO:0000256" key="6">
    <source>
        <dbReference type="ARBA" id="ARBA00023136"/>
    </source>
</evidence>
<dbReference type="SUPFAM" id="SSF48317">
    <property type="entry name" value="Acid phosphatase/Vanadium-dependent haloperoxidase"/>
    <property type="match status" value="1"/>
</dbReference>
<dbReference type="EMBL" id="AP025523">
    <property type="protein sequence ID" value="BDE04816.1"/>
    <property type="molecule type" value="Genomic_DNA"/>
</dbReference>
<dbReference type="InterPro" id="IPR000326">
    <property type="entry name" value="PAP2/HPO"/>
</dbReference>
<evidence type="ECO:0000313" key="10">
    <source>
        <dbReference type="Proteomes" id="UP001317532"/>
    </source>
</evidence>
<dbReference type="InterPro" id="IPR036938">
    <property type="entry name" value="PAP2/HPO_sf"/>
</dbReference>
<keyword evidence="4" id="KW-0378">Hydrolase</keyword>
<dbReference type="GO" id="GO:0005886">
    <property type="term" value="C:plasma membrane"/>
    <property type="evidence" value="ECO:0007669"/>
    <property type="project" value="UniProtKB-SubCell"/>
</dbReference>
<evidence type="ECO:0000256" key="7">
    <source>
        <dbReference type="SAM" id="Phobius"/>
    </source>
</evidence>